<evidence type="ECO:0000256" key="11">
    <source>
        <dbReference type="RuleBase" id="RU362096"/>
    </source>
</evidence>
<dbReference type="PROSITE" id="PS50001">
    <property type="entry name" value="SH2"/>
    <property type="match status" value="2"/>
</dbReference>
<keyword evidence="8" id="KW-0040">ANK repeat</keyword>
<keyword evidence="3 10" id="KW-0547">Nucleotide-binding</keyword>
<dbReference type="SUPFAM" id="SSF56112">
    <property type="entry name" value="Protein kinase-like (PK-like)"/>
    <property type="match status" value="1"/>
</dbReference>
<evidence type="ECO:0000256" key="7">
    <source>
        <dbReference type="ARBA" id="ARBA00051245"/>
    </source>
</evidence>
<dbReference type="InterPro" id="IPR036770">
    <property type="entry name" value="Ankyrin_rpt-contain_sf"/>
</dbReference>
<dbReference type="PROSITE" id="PS00109">
    <property type="entry name" value="PROTEIN_KINASE_TYR"/>
    <property type="match status" value="1"/>
</dbReference>
<dbReference type="InterPro" id="IPR011009">
    <property type="entry name" value="Kinase-like_dom_sf"/>
</dbReference>
<comment type="catalytic activity">
    <reaction evidence="7 11">
        <text>L-tyrosyl-[protein] + ATP = O-phospho-L-tyrosyl-[protein] + ADP + H(+)</text>
        <dbReference type="Rhea" id="RHEA:10596"/>
        <dbReference type="Rhea" id="RHEA-COMP:10136"/>
        <dbReference type="Rhea" id="RHEA-COMP:20101"/>
        <dbReference type="ChEBI" id="CHEBI:15378"/>
        <dbReference type="ChEBI" id="CHEBI:30616"/>
        <dbReference type="ChEBI" id="CHEBI:46858"/>
        <dbReference type="ChEBI" id="CHEBI:61978"/>
        <dbReference type="ChEBI" id="CHEBI:456216"/>
        <dbReference type="EC" id="2.7.10.2"/>
    </reaction>
</comment>
<evidence type="ECO:0000256" key="4">
    <source>
        <dbReference type="ARBA" id="ARBA00022777"/>
    </source>
</evidence>
<evidence type="ECO:0000256" key="9">
    <source>
        <dbReference type="PROSITE-ProRule" id="PRU00191"/>
    </source>
</evidence>
<dbReference type="PROSITE" id="PS50011">
    <property type="entry name" value="PROTEIN_KINASE_DOM"/>
    <property type="match status" value="1"/>
</dbReference>
<feature type="domain" description="SH2" evidence="12">
    <location>
        <begin position="16"/>
        <end position="114"/>
    </location>
</feature>
<evidence type="ECO:0000256" key="2">
    <source>
        <dbReference type="ARBA" id="ARBA00022679"/>
    </source>
</evidence>
<dbReference type="InterPro" id="IPR008266">
    <property type="entry name" value="Tyr_kinase_AS"/>
</dbReference>
<proteinExistence type="evidence at transcript level"/>
<dbReference type="Gene3D" id="1.25.40.20">
    <property type="entry name" value="Ankyrin repeat-containing domain"/>
    <property type="match status" value="1"/>
</dbReference>
<evidence type="ECO:0000256" key="8">
    <source>
        <dbReference type="PROSITE-ProRule" id="PRU00023"/>
    </source>
</evidence>
<evidence type="ECO:0000259" key="12">
    <source>
        <dbReference type="PROSITE" id="PS50001"/>
    </source>
</evidence>
<dbReference type="EMBL" id="IACT01004512">
    <property type="protein sequence ID" value="LAC23703.1"/>
    <property type="molecule type" value="mRNA"/>
</dbReference>
<dbReference type="SMART" id="SM00219">
    <property type="entry name" value="TyrKc"/>
    <property type="match status" value="1"/>
</dbReference>
<evidence type="ECO:0000256" key="3">
    <source>
        <dbReference type="ARBA" id="ARBA00022741"/>
    </source>
</evidence>
<keyword evidence="5 10" id="KW-0067">ATP-binding</keyword>
<dbReference type="GO" id="GO:0002009">
    <property type="term" value="P:morphogenesis of an epithelium"/>
    <property type="evidence" value="ECO:0007669"/>
    <property type="project" value="UniProtKB-ARBA"/>
</dbReference>
<dbReference type="GO" id="GO:0005524">
    <property type="term" value="F:ATP binding"/>
    <property type="evidence" value="ECO:0007669"/>
    <property type="project" value="UniProtKB-UniRule"/>
</dbReference>
<dbReference type="GO" id="GO:0007165">
    <property type="term" value="P:signal transduction"/>
    <property type="evidence" value="ECO:0007669"/>
    <property type="project" value="UniProtKB-ARBA"/>
</dbReference>
<evidence type="ECO:0000256" key="6">
    <source>
        <dbReference type="ARBA" id="ARBA00023137"/>
    </source>
</evidence>
<dbReference type="PROSITE" id="PS50297">
    <property type="entry name" value="ANK_REP_REGION"/>
    <property type="match status" value="1"/>
</dbReference>
<dbReference type="PRINTS" id="PR00109">
    <property type="entry name" value="TYRKINASE"/>
</dbReference>
<dbReference type="SMART" id="SM00248">
    <property type="entry name" value="ANK"/>
    <property type="match status" value="4"/>
</dbReference>
<dbReference type="InterPro" id="IPR017441">
    <property type="entry name" value="Protein_kinase_ATP_BS"/>
</dbReference>
<evidence type="ECO:0000259" key="13">
    <source>
        <dbReference type="PROSITE" id="PS50011"/>
    </source>
</evidence>
<dbReference type="FunFam" id="1.10.510.10:FF:000027">
    <property type="entry name" value="Receptor protein-tyrosine kinase"/>
    <property type="match status" value="1"/>
</dbReference>
<feature type="domain" description="Protein kinase" evidence="13">
    <location>
        <begin position="625"/>
        <end position="883"/>
    </location>
</feature>
<dbReference type="Pfam" id="PF12796">
    <property type="entry name" value="Ank_2"/>
    <property type="match status" value="1"/>
</dbReference>
<dbReference type="GO" id="GO:0071944">
    <property type="term" value="C:cell periphery"/>
    <property type="evidence" value="ECO:0007669"/>
    <property type="project" value="UniProtKB-ARBA"/>
</dbReference>
<dbReference type="InterPro" id="IPR036860">
    <property type="entry name" value="SH2_dom_sf"/>
</dbReference>
<dbReference type="InterPro" id="IPR000719">
    <property type="entry name" value="Prot_kinase_dom"/>
</dbReference>
<name>A0A6A7G0H4_9CRUS</name>
<dbReference type="SMART" id="SM00252">
    <property type="entry name" value="SH2"/>
    <property type="match status" value="2"/>
</dbReference>
<dbReference type="AlphaFoldDB" id="A0A6A7G0H4"/>
<dbReference type="InterPro" id="IPR002110">
    <property type="entry name" value="Ankyrin_rpt"/>
</dbReference>
<keyword evidence="2 11" id="KW-0808">Transferase</keyword>
<sequence length="900" mass="98438">MTSTASLSDLGDGEHCFFGKITAEEATEVVMRETSGSEGSWLVRESVSSPGNLVLTVVMDEQPQHILVHRHTSDDAVFSLTISDKAPVFHGLDTLILYYCAHSLRPSDGLSVPYDGEDAEPYSLRQVCYGEQLPAHTRLHGTRNLLHRAVQQENLVVVRELLQSGYRKVDARNPEGLSALHLSCLTGNAECVKELLSAGAKVKVRDSEGLSPLHYVCRLNKANLVTLLVSSEASAVQWRSTNAEVALHEAAASRCLACVKELLVLGAAVRPRNSSNQTPADLAQLHHSPDILQLLDNHEPAPGKFPLQSYVHGSLTRQQCHELLVAAEQSRNTLASTSSMLASTTSSSFPLSFDNDGIFNTAPTDPVQVCHGGDHPNNTSFISDEDNAGLKLTVAAASAASVTAREQQSTTVFLVRGSVRSSNKVLSLRHAGQTLHFEILKETDGSYCIDDGPLFSTIAQLIDHYTRFQDGLPALLSEPVPPAQELENLTISSSNSRRRTSTDSRFLLQFDSDAITQDTDDTRPLMVFESDTLPLLLSRDSSRDDIHAFDSSLPEVPSTLGRVPRDHLSLNLSLPNDSNLVAGLANSSSNNSLTVAPSSSQGPVTPTLDGDKTSEICGHIEMNSLSVGETLGTGEFGAVLRGVWVSPAGDQIPVAVKTLHNTSDSNNKNLFLQEAKLMMNLNHPYIVKLLGVCHGPPVAMVQELASMGALLDHLLDHPQDIDPKFHLKLWPAQVALGMQYLEKKRFVHRDLACRNLLLSSSTLVKITDFGLSRATGHNTDYYRASEGGKWPLKWYAPESINFGRFTHSSDVWSYGVTLWEMYTYGDQPYGDLPGYKVVDLLEEGERLPAPASCSSDVYRLMRRCWHKESSKRPTFAKLAHHFSTGSEYVDVKPYLKTKGC</sequence>
<keyword evidence="1" id="KW-0597">Phosphoprotein</keyword>
<keyword evidence="4 11" id="KW-0418">Kinase</keyword>
<dbReference type="PROSITE" id="PS00107">
    <property type="entry name" value="PROTEIN_KINASE_ATP"/>
    <property type="match status" value="1"/>
</dbReference>
<accession>A0A6A7G0H4</accession>
<dbReference type="Gene3D" id="3.30.200.20">
    <property type="entry name" value="Phosphorylase Kinase, domain 1"/>
    <property type="match status" value="1"/>
</dbReference>
<dbReference type="PROSITE" id="PS50088">
    <property type="entry name" value="ANK_REPEAT"/>
    <property type="match status" value="1"/>
</dbReference>
<feature type="binding site" evidence="10">
    <location>
        <position position="657"/>
    </location>
    <ligand>
        <name>ATP</name>
        <dbReference type="ChEBI" id="CHEBI:30616"/>
    </ligand>
</feature>
<comment type="similarity">
    <text evidence="11">Belongs to the protein kinase superfamily. Tyr protein kinase family.</text>
</comment>
<dbReference type="InterPro" id="IPR020635">
    <property type="entry name" value="Tyr_kinase_cat_dom"/>
</dbReference>
<feature type="repeat" description="ANK" evidence="8">
    <location>
        <begin position="175"/>
        <end position="207"/>
    </location>
</feature>
<dbReference type="GO" id="GO:0004715">
    <property type="term" value="F:non-membrane spanning protein tyrosine kinase activity"/>
    <property type="evidence" value="ECO:0007669"/>
    <property type="project" value="UniProtKB-EC"/>
</dbReference>
<dbReference type="SUPFAM" id="SSF48403">
    <property type="entry name" value="Ankyrin repeat"/>
    <property type="match status" value="1"/>
</dbReference>
<dbReference type="Gene3D" id="1.10.510.10">
    <property type="entry name" value="Transferase(Phosphotransferase) domain 1"/>
    <property type="match status" value="1"/>
</dbReference>
<dbReference type="InterPro" id="IPR050198">
    <property type="entry name" value="Non-receptor_tyrosine_kinases"/>
</dbReference>
<evidence type="ECO:0000256" key="1">
    <source>
        <dbReference type="ARBA" id="ARBA00022553"/>
    </source>
</evidence>
<reference evidence="14" key="1">
    <citation type="submission" date="2017-11" db="EMBL/GenBank/DDBJ databases">
        <title>The sensing device of the deep-sea amphipod.</title>
        <authorList>
            <person name="Kobayashi H."/>
            <person name="Nagahama T."/>
            <person name="Arai W."/>
            <person name="Sasagawa Y."/>
            <person name="Umeda M."/>
            <person name="Hayashi T."/>
            <person name="Nikaido I."/>
            <person name="Watanabe H."/>
            <person name="Oguri K."/>
            <person name="Kitazato H."/>
            <person name="Fujioka K."/>
            <person name="Kido Y."/>
            <person name="Takami H."/>
        </authorList>
    </citation>
    <scope>NUCLEOTIDE SEQUENCE</scope>
    <source>
        <tissue evidence="14">Whole body</tissue>
    </source>
</reference>
<feature type="domain" description="SH2" evidence="12">
    <location>
        <begin position="310"/>
        <end position="480"/>
    </location>
</feature>
<dbReference type="SUPFAM" id="SSF55550">
    <property type="entry name" value="SH2 domain"/>
    <property type="match status" value="2"/>
</dbReference>
<dbReference type="EC" id="2.7.10.2" evidence="11"/>
<keyword evidence="6 11" id="KW-0829">Tyrosine-protein kinase</keyword>
<evidence type="ECO:0000256" key="5">
    <source>
        <dbReference type="ARBA" id="ARBA00022840"/>
    </source>
</evidence>
<evidence type="ECO:0000256" key="10">
    <source>
        <dbReference type="PROSITE-ProRule" id="PRU10141"/>
    </source>
</evidence>
<dbReference type="Gene3D" id="3.30.505.10">
    <property type="entry name" value="SH2 domain"/>
    <property type="match status" value="2"/>
</dbReference>
<evidence type="ECO:0000313" key="14">
    <source>
        <dbReference type="EMBL" id="LAC23703.1"/>
    </source>
</evidence>
<dbReference type="PANTHER" id="PTHR24418">
    <property type="entry name" value="TYROSINE-PROTEIN KINASE"/>
    <property type="match status" value="1"/>
</dbReference>
<dbReference type="Pfam" id="PF00017">
    <property type="entry name" value="SH2"/>
    <property type="match status" value="2"/>
</dbReference>
<dbReference type="Pfam" id="PF07714">
    <property type="entry name" value="PK_Tyr_Ser-Thr"/>
    <property type="match status" value="1"/>
</dbReference>
<dbReference type="InterPro" id="IPR001245">
    <property type="entry name" value="Ser-Thr/Tyr_kinase_cat_dom"/>
</dbReference>
<dbReference type="InterPro" id="IPR000980">
    <property type="entry name" value="SH2"/>
</dbReference>
<protein>
    <recommendedName>
        <fullName evidence="11">Tyrosine-protein kinase</fullName>
        <ecNumber evidence="11">2.7.10.2</ecNumber>
    </recommendedName>
</protein>
<organism evidence="14">
    <name type="scientific">Hirondellea gigas</name>
    <dbReference type="NCBI Taxonomy" id="1518452"/>
    <lineage>
        <taxon>Eukaryota</taxon>
        <taxon>Metazoa</taxon>
        <taxon>Ecdysozoa</taxon>
        <taxon>Arthropoda</taxon>
        <taxon>Crustacea</taxon>
        <taxon>Multicrustacea</taxon>
        <taxon>Malacostraca</taxon>
        <taxon>Eumalacostraca</taxon>
        <taxon>Peracarida</taxon>
        <taxon>Amphipoda</taxon>
        <taxon>Amphilochidea</taxon>
        <taxon>Lysianassida</taxon>
        <taxon>Lysianassidira</taxon>
        <taxon>Lysianassoidea</taxon>
        <taxon>Lysianassidae</taxon>
        <taxon>Hirondellea</taxon>
    </lineage>
</organism>
<keyword evidence="9" id="KW-0727">SH2 domain</keyword>